<dbReference type="PANTHER" id="PTHR22870:SF408">
    <property type="entry name" value="OS09G0560450 PROTEIN"/>
    <property type="match status" value="1"/>
</dbReference>
<feature type="repeat" description="RCC1" evidence="2">
    <location>
        <begin position="120"/>
        <end position="171"/>
    </location>
</feature>
<dbReference type="SUPFAM" id="SSF50985">
    <property type="entry name" value="RCC1/BLIP-II"/>
    <property type="match status" value="1"/>
</dbReference>
<evidence type="ECO:0000313" key="3">
    <source>
        <dbReference type="EMBL" id="JAC63624.1"/>
    </source>
</evidence>
<dbReference type="EMBL" id="GBEZ01023252">
    <property type="protein sequence ID" value="JAC63624.1"/>
    <property type="molecule type" value="Transcribed_RNA"/>
</dbReference>
<dbReference type="Gene3D" id="2.130.10.30">
    <property type="entry name" value="Regulator of chromosome condensation 1/beta-lactamase-inhibitor protein II"/>
    <property type="match status" value="1"/>
</dbReference>
<sequence length="186" mass="20085">MTGLFTLIAPPLLFFSPRSRLLRSCFPILKVASSSSVLRSPVHENRLWRGFTPHFTFPPQILLRNKSDMFYSWGAGTAGQLGTGGFDDSTDPCPVQLQFSELERLSIACGGSHVIAKTDGAVFSWGATPLSGVEIGSNVPLSRPTYVPALHNLQIVRVAAGWAHVAFITAISTWLRGRSTADSRGG</sequence>
<dbReference type="InterPro" id="IPR000408">
    <property type="entry name" value="Reg_chr_condens"/>
</dbReference>
<gene>
    <name evidence="3" type="ORF">TSPGSL018_20184</name>
</gene>
<dbReference type="InterPro" id="IPR009091">
    <property type="entry name" value="RCC1/BLIP-II"/>
</dbReference>
<evidence type="ECO:0000256" key="1">
    <source>
        <dbReference type="ARBA" id="ARBA00022737"/>
    </source>
</evidence>
<dbReference type="PANTHER" id="PTHR22870">
    <property type="entry name" value="REGULATOR OF CHROMOSOME CONDENSATION"/>
    <property type="match status" value="1"/>
</dbReference>
<dbReference type="InterPro" id="IPR051210">
    <property type="entry name" value="Ub_ligase/GEF_domain"/>
</dbReference>
<dbReference type="Pfam" id="PF00415">
    <property type="entry name" value="RCC1"/>
    <property type="match status" value="2"/>
</dbReference>
<proteinExistence type="predicted"/>
<protein>
    <submittedName>
        <fullName evidence="3">Regulator of chromosome condensation family protein</fullName>
    </submittedName>
</protein>
<organism evidence="3">
    <name type="scientific">Tetraselmis sp. GSL018</name>
    <dbReference type="NCBI Taxonomy" id="582737"/>
    <lineage>
        <taxon>Eukaryota</taxon>
        <taxon>Viridiplantae</taxon>
        <taxon>Chlorophyta</taxon>
        <taxon>core chlorophytes</taxon>
        <taxon>Chlorodendrophyceae</taxon>
        <taxon>Chlorodendrales</taxon>
        <taxon>Chlorodendraceae</taxon>
        <taxon>Tetraselmis</taxon>
    </lineage>
</organism>
<accession>A0A061QYW4</accession>
<reference evidence="3" key="1">
    <citation type="submission" date="2014-05" db="EMBL/GenBank/DDBJ databases">
        <title>The transcriptome of the halophilic microalga Tetraselmis sp. GSL018 isolated from the Great Salt Lake, Utah.</title>
        <authorList>
            <person name="Jinkerson R.E."/>
            <person name="D'Adamo S."/>
            <person name="Posewitz M.C."/>
        </authorList>
    </citation>
    <scope>NUCLEOTIDE SEQUENCE</scope>
    <source>
        <strain evidence="3">GSL018</strain>
    </source>
</reference>
<feature type="repeat" description="RCC1" evidence="2">
    <location>
        <begin position="68"/>
        <end position="120"/>
    </location>
</feature>
<dbReference type="PROSITE" id="PS50012">
    <property type="entry name" value="RCC1_3"/>
    <property type="match status" value="2"/>
</dbReference>
<keyword evidence="1" id="KW-0677">Repeat</keyword>
<dbReference type="AlphaFoldDB" id="A0A061QYW4"/>
<name>A0A061QYW4_9CHLO</name>
<evidence type="ECO:0000256" key="2">
    <source>
        <dbReference type="PROSITE-ProRule" id="PRU00235"/>
    </source>
</evidence>